<dbReference type="EMBL" id="JABACI010000005">
    <property type="protein sequence ID" value="NLP85442.1"/>
    <property type="molecule type" value="Genomic_DNA"/>
</dbReference>
<evidence type="ECO:0000313" key="1">
    <source>
        <dbReference type="EMBL" id="NLP85442.1"/>
    </source>
</evidence>
<accession>A0ABX1KEG5</accession>
<evidence type="ECO:0000313" key="2">
    <source>
        <dbReference type="Proteomes" id="UP001429745"/>
    </source>
</evidence>
<dbReference type="RefSeq" id="WP_168913933.1">
    <property type="nucleotide sequence ID" value="NZ_JABACI010000005.1"/>
</dbReference>
<keyword evidence="2" id="KW-1185">Reference proteome</keyword>
<sequence length="149" mass="16209">MGNESWDDADDARVVFETTPMGHPTRVATEFFANLIGGNLHEVELRAFITPESWAGWGDFEWIRSRLTEADRPVISSGIEIAAPDVVYVPVLKGYDGPGYVQPGEKVDVVGVFTMVWRPDAGGWLAFGFGYPASLSDIPRTSPGVAPPL</sequence>
<gene>
    <name evidence="1" type="ORF">HF576_16465</name>
</gene>
<comment type="caution">
    <text evidence="1">The sequence shown here is derived from an EMBL/GenBank/DDBJ whole genome shotgun (WGS) entry which is preliminary data.</text>
</comment>
<dbReference type="Proteomes" id="UP001429745">
    <property type="component" value="Unassembled WGS sequence"/>
</dbReference>
<reference evidence="1 2" key="1">
    <citation type="submission" date="2020-04" db="EMBL/GenBank/DDBJ databases">
        <title>CFH 90308 Microbacterium sp.</title>
        <authorList>
            <person name="Nie G."/>
            <person name="Ming H."/>
            <person name="Xia T."/>
        </authorList>
    </citation>
    <scope>NUCLEOTIDE SEQUENCE [LARGE SCALE GENOMIC DNA]</scope>
    <source>
        <strain evidence="1 2">CFH 90308</strain>
    </source>
</reference>
<protein>
    <submittedName>
        <fullName evidence="1">Uncharacterized protein</fullName>
    </submittedName>
</protein>
<organism evidence="1 2">
    <name type="scientific">Microbacterium salsuginis</name>
    <dbReference type="NCBI Taxonomy" id="2722803"/>
    <lineage>
        <taxon>Bacteria</taxon>
        <taxon>Bacillati</taxon>
        <taxon>Actinomycetota</taxon>
        <taxon>Actinomycetes</taxon>
        <taxon>Micrococcales</taxon>
        <taxon>Microbacteriaceae</taxon>
        <taxon>Microbacterium</taxon>
    </lineage>
</organism>
<proteinExistence type="predicted"/>
<name>A0ABX1KEG5_9MICO</name>